<dbReference type="SUPFAM" id="SSF55315">
    <property type="entry name" value="L30e-like"/>
    <property type="match status" value="1"/>
</dbReference>
<gene>
    <name evidence="9" type="ORF">GDO54_014759</name>
</gene>
<dbReference type="SUPFAM" id="SSF159065">
    <property type="entry name" value="Dom34/Pelota N-terminal domain-like"/>
    <property type="match status" value="1"/>
</dbReference>
<evidence type="ECO:0000313" key="9">
    <source>
        <dbReference type="EMBL" id="DBA18864.1"/>
    </source>
</evidence>
<dbReference type="InterPro" id="IPR005141">
    <property type="entry name" value="eRF1_2"/>
</dbReference>
<dbReference type="Pfam" id="PF26356">
    <property type="entry name" value="Pelota_N"/>
    <property type="match status" value="1"/>
</dbReference>
<evidence type="ECO:0000256" key="1">
    <source>
        <dbReference type="ARBA" id="ARBA00001968"/>
    </source>
</evidence>
<evidence type="ECO:0000256" key="6">
    <source>
        <dbReference type="ARBA" id="ARBA00022723"/>
    </source>
</evidence>
<evidence type="ECO:0000256" key="2">
    <source>
        <dbReference type="ARBA" id="ARBA00004496"/>
    </source>
</evidence>
<dbReference type="InterPro" id="IPR058547">
    <property type="entry name" value="Pelota_N"/>
</dbReference>
<sequence>MKLISKDIEKDNAGQVTLIPEEAEDMWHTYNLLQVGDSLRASTIRKVQTESATGSVGSNRVRTTLTIRVENIDFDSQACQLRVKGTNIQENQYVKMGAYHTIELELNRKFTLAKKQWDSIVLERIEQACDPVFSADVAAVVMQEGLAHICLVTPSMTLLRAKIETNIPRKRRGNCSQHEKALEKFYEQVMQGIIRHINFDVVKVVLVASPGFVREQFCEFLFLRAVKQDIKTILENNKYSLTEVLSDPAVTARLADTKAASEIKSLSDFYKMLQHEPDRAFYGIKHVERANEALAIDTLLVTDELFRHQDVPTRSRYVRLVDSVKENGGNVRIFSSLHVSGEQLNQLTGVAAILRFPVADGSGDESSSEED</sequence>
<dbReference type="Gene3D" id="3.30.1330.30">
    <property type="match status" value="1"/>
</dbReference>
<dbReference type="GO" id="GO:0070966">
    <property type="term" value="P:nuclear-transcribed mRNA catabolic process, no-go decay"/>
    <property type="evidence" value="ECO:0007669"/>
    <property type="project" value="InterPro"/>
</dbReference>
<comment type="subcellular location">
    <subcellularLocation>
        <location evidence="2 7">Cytoplasm</location>
    </subcellularLocation>
</comment>
<dbReference type="FunFam" id="2.30.30.870:FF:000001">
    <property type="entry name" value="Protein pelota homolog"/>
    <property type="match status" value="1"/>
</dbReference>
<dbReference type="Pfam" id="PF03464">
    <property type="entry name" value="eRF1_2"/>
    <property type="match status" value="1"/>
</dbReference>
<comment type="cofactor">
    <cofactor evidence="1 7">
        <name>a divalent metal cation</name>
        <dbReference type="ChEBI" id="CHEBI:60240"/>
    </cofactor>
</comment>
<dbReference type="InterPro" id="IPR005142">
    <property type="entry name" value="eRF1_3"/>
</dbReference>
<organism evidence="9 10">
    <name type="scientific">Pyxicephalus adspersus</name>
    <name type="common">African bullfrog</name>
    <dbReference type="NCBI Taxonomy" id="30357"/>
    <lineage>
        <taxon>Eukaryota</taxon>
        <taxon>Metazoa</taxon>
        <taxon>Chordata</taxon>
        <taxon>Craniata</taxon>
        <taxon>Vertebrata</taxon>
        <taxon>Euteleostomi</taxon>
        <taxon>Amphibia</taxon>
        <taxon>Batrachia</taxon>
        <taxon>Anura</taxon>
        <taxon>Neobatrachia</taxon>
        <taxon>Ranoidea</taxon>
        <taxon>Pyxicephalidae</taxon>
        <taxon>Pyxicephalinae</taxon>
        <taxon>Pyxicephalus</taxon>
    </lineage>
</organism>
<evidence type="ECO:0000256" key="5">
    <source>
        <dbReference type="ARBA" id="ARBA00022490"/>
    </source>
</evidence>
<comment type="function">
    <text evidence="7">Component of the Pelota-HBS1L complex, a complex that recognizes stalled ribosomes and triggers the No-Go Decay (NGD) pathway. In the Pelota-HBS1L complex, pelo recognizes ribosomes stalled at the 3' end of an mRNA and engages stalled ribosomes by destabilizing mRNA in the mRNA channel.</text>
</comment>
<dbReference type="InterPro" id="IPR004405">
    <property type="entry name" value="TF_pelota"/>
</dbReference>
<dbReference type="InterPro" id="IPR042226">
    <property type="entry name" value="eFR1_2_sf"/>
</dbReference>
<dbReference type="GO" id="GO:0071025">
    <property type="term" value="P:RNA surveillance"/>
    <property type="evidence" value="ECO:0007669"/>
    <property type="project" value="InterPro"/>
</dbReference>
<dbReference type="Pfam" id="PF03465">
    <property type="entry name" value="eRF1_3"/>
    <property type="match status" value="1"/>
</dbReference>
<dbReference type="GO" id="GO:0005737">
    <property type="term" value="C:cytoplasm"/>
    <property type="evidence" value="ECO:0007669"/>
    <property type="project" value="UniProtKB-SubCell"/>
</dbReference>
<dbReference type="Gene3D" id="3.30.420.60">
    <property type="entry name" value="eRF1 domain 2"/>
    <property type="match status" value="1"/>
</dbReference>
<dbReference type="Gene3D" id="2.30.30.870">
    <property type="entry name" value="Pelota, domain A"/>
    <property type="match status" value="1"/>
</dbReference>
<dbReference type="PANTHER" id="PTHR10853:SF0">
    <property type="entry name" value="PROTEIN PELOTA HOMOLOG"/>
    <property type="match status" value="1"/>
</dbReference>
<dbReference type="InterPro" id="IPR029064">
    <property type="entry name" value="Ribosomal_eL30-like_sf"/>
</dbReference>
<dbReference type="FunFam" id="3.30.420.60:FF:000002">
    <property type="entry name" value="Protein pelota homolog"/>
    <property type="match status" value="1"/>
</dbReference>
<feature type="domain" description="eRF1/Pelota-like N-terminal" evidence="8">
    <location>
        <begin position="1"/>
        <end position="130"/>
    </location>
</feature>
<keyword evidence="6 7" id="KW-0479">Metal-binding</keyword>
<evidence type="ECO:0000256" key="4">
    <source>
        <dbReference type="ARBA" id="ARBA00022104"/>
    </source>
</evidence>
<evidence type="ECO:0000259" key="8">
    <source>
        <dbReference type="SMART" id="SM01194"/>
    </source>
</evidence>
<evidence type="ECO:0000313" key="10">
    <source>
        <dbReference type="Proteomes" id="UP001181693"/>
    </source>
</evidence>
<keyword evidence="5 7" id="KW-0963">Cytoplasm</keyword>
<evidence type="ECO:0000256" key="7">
    <source>
        <dbReference type="RuleBase" id="RU362019"/>
    </source>
</evidence>
<dbReference type="SMART" id="SM01194">
    <property type="entry name" value="eRF1_1"/>
    <property type="match status" value="1"/>
</dbReference>
<dbReference type="InterPro" id="IPR005140">
    <property type="entry name" value="eRF1_Pelota-like_N"/>
</dbReference>
<dbReference type="GO" id="GO:0046872">
    <property type="term" value="F:metal ion binding"/>
    <property type="evidence" value="ECO:0007669"/>
    <property type="project" value="UniProtKB-KW"/>
</dbReference>
<accession>A0AAV2ZWT8</accession>
<name>A0AAV2ZWT8_PYXAD</name>
<comment type="similarity">
    <text evidence="3 7">Belongs to the eukaryotic release factor 1 family. Pelota subfamily.</text>
</comment>
<dbReference type="AlphaFoldDB" id="A0AAV2ZWT8"/>
<dbReference type="PANTHER" id="PTHR10853">
    <property type="entry name" value="PELOTA"/>
    <property type="match status" value="1"/>
</dbReference>
<dbReference type="GO" id="GO:0070481">
    <property type="term" value="P:nuclear-transcribed mRNA catabolic process, non-stop decay"/>
    <property type="evidence" value="ECO:0007669"/>
    <property type="project" value="InterPro"/>
</dbReference>
<reference evidence="9" key="1">
    <citation type="thesis" date="2020" institute="ProQuest LLC" country="789 East Eisenhower Parkway, Ann Arbor, MI, USA">
        <title>Comparative Genomics and Chromosome Evolution.</title>
        <authorList>
            <person name="Mudd A.B."/>
        </authorList>
    </citation>
    <scope>NUCLEOTIDE SEQUENCE</scope>
    <source>
        <strain evidence="9">1538</strain>
        <tissue evidence="9">Blood</tissue>
    </source>
</reference>
<keyword evidence="10" id="KW-1185">Reference proteome</keyword>
<dbReference type="InterPro" id="IPR038069">
    <property type="entry name" value="Pelota/DOM34_N"/>
</dbReference>
<dbReference type="GO" id="GO:0032790">
    <property type="term" value="P:ribosome disassembly"/>
    <property type="evidence" value="ECO:0007669"/>
    <property type="project" value="TreeGrafter"/>
</dbReference>
<dbReference type="Proteomes" id="UP001181693">
    <property type="component" value="Unassembled WGS sequence"/>
</dbReference>
<comment type="caution">
    <text evidence="9">The sequence shown here is derived from an EMBL/GenBank/DDBJ whole genome shotgun (WGS) entry which is preliminary data.</text>
</comment>
<dbReference type="SUPFAM" id="SSF53137">
    <property type="entry name" value="Translational machinery components"/>
    <property type="match status" value="1"/>
</dbReference>
<dbReference type="GO" id="GO:0070651">
    <property type="term" value="P:nonfunctional rRNA decay"/>
    <property type="evidence" value="ECO:0007669"/>
    <property type="project" value="TreeGrafter"/>
</dbReference>
<dbReference type="EMBL" id="DYDO01000008">
    <property type="protein sequence ID" value="DBA18864.1"/>
    <property type="molecule type" value="Genomic_DNA"/>
</dbReference>
<protein>
    <recommendedName>
        <fullName evidence="4 7">Protein pelota homolog</fullName>
    </recommendedName>
</protein>
<dbReference type="FunFam" id="3.30.1330.30:FF:000008">
    <property type="entry name" value="Protein pelota homolog"/>
    <property type="match status" value="1"/>
</dbReference>
<dbReference type="NCBIfam" id="TIGR00111">
    <property type="entry name" value="pelota"/>
    <property type="match status" value="1"/>
</dbReference>
<proteinExistence type="inferred from homology"/>
<evidence type="ECO:0000256" key="3">
    <source>
        <dbReference type="ARBA" id="ARBA00009504"/>
    </source>
</evidence>